<dbReference type="Proteomes" id="UP001494588">
    <property type="component" value="Unassembled WGS sequence"/>
</dbReference>
<dbReference type="RefSeq" id="WP_201647906.1">
    <property type="nucleotide sequence ID" value="NZ_CAJHCS010000001.1"/>
</dbReference>
<comment type="caution">
    <text evidence="2">The sequence shown here is derived from an EMBL/GenBank/DDBJ whole genome shotgun (WGS) entry which is preliminary data.</text>
</comment>
<evidence type="ECO:0000313" key="3">
    <source>
        <dbReference type="Proteomes" id="UP001494588"/>
    </source>
</evidence>
<protein>
    <submittedName>
        <fullName evidence="2">Uncharacterized protein</fullName>
    </submittedName>
</protein>
<evidence type="ECO:0000313" key="2">
    <source>
        <dbReference type="EMBL" id="MEM5290659.1"/>
    </source>
</evidence>
<proteinExistence type="predicted"/>
<organism evidence="2 3">
    <name type="scientific">Paraburkholderia sabiae</name>
    <dbReference type="NCBI Taxonomy" id="273251"/>
    <lineage>
        <taxon>Bacteria</taxon>
        <taxon>Pseudomonadati</taxon>
        <taxon>Pseudomonadota</taxon>
        <taxon>Betaproteobacteria</taxon>
        <taxon>Burkholderiales</taxon>
        <taxon>Burkholderiaceae</taxon>
        <taxon>Paraburkholderia</taxon>
    </lineage>
</organism>
<feature type="compositionally biased region" description="Polar residues" evidence="1">
    <location>
        <begin position="1"/>
        <end position="14"/>
    </location>
</feature>
<reference evidence="2 3" key="1">
    <citation type="submission" date="2024-01" db="EMBL/GenBank/DDBJ databases">
        <title>The diversity of rhizobia nodulating Mimosa spp. in eleven states of Brazil covering several biomes is determined by host plant, location, and edaphic factors.</title>
        <authorList>
            <person name="Rouws L."/>
            <person name="Barauna A."/>
            <person name="Beukes C."/>
            <person name="De Faria S.M."/>
            <person name="Gross E."/>
            <person name="Dos Reis Junior F.B."/>
            <person name="Simon M."/>
            <person name="Maluk M."/>
            <person name="Odee D.W."/>
            <person name="Kenicer G."/>
            <person name="Young J.P.W."/>
            <person name="Reis V.M."/>
            <person name="Zilli J."/>
            <person name="James E.K."/>
        </authorList>
    </citation>
    <scope>NUCLEOTIDE SEQUENCE [LARGE SCALE GENOMIC DNA]</scope>
    <source>
        <strain evidence="2 3">JPY77</strain>
    </source>
</reference>
<feature type="region of interest" description="Disordered" evidence="1">
    <location>
        <begin position="1"/>
        <end position="22"/>
    </location>
</feature>
<keyword evidence="3" id="KW-1185">Reference proteome</keyword>
<name>A0ABU9QN03_9BURK</name>
<gene>
    <name evidence="2" type="ORF">V4C55_33570</name>
</gene>
<accession>A0ABU9QN03</accession>
<evidence type="ECO:0000256" key="1">
    <source>
        <dbReference type="SAM" id="MobiDB-lite"/>
    </source>
</evidence>
<sequence length="234" mass="25922">MSHANNGTQSAQLEDQSRKSTSKLEQMMQRLVGPIHVDGVSAPGRLTFTYLDGWPTYHPLDGLAYRASDGSQTQLVVTTRPLLEAWLRLESEAQGRQGKPLHMRENTIEALSDEILYSGALNNDAAAEKFAELPVKSHMSNSIAKVILFEQGQDEVAPNPPDQLGAAVMQGGRVYILVQPVNVAAIPVCKTLYERKQASELIFERCYGRELPKQAGYARLIQQAQALVDRVHRE</sequence>
<dbReference type="EMBL" id="JAZHGC010000039">
    <property type="protein sequence ID" value="MEM5290659.1"/>
    <property type="molecule type" value="Genomic_DNA"/>
</dbReference>